<dbReference type="InterPro" id="IPR021333">
    <property type="entry name" value="DUF2946"/>
</dbReference>
<comment type="caution">
    <text evidence="2">The sequence shown here is derived from an EMBL/GenBank/DDBJ whole genome shotgun (WGS) entry which is preliminary data.</text>
</comment>
<organism evidence="2 3">
    <name type="scientific">Duganella phyllosphaerae</name>
    <dbReference type="NCBI Taxonomy" id="762836"/>
    <lineage>
        <taxon>Bacteria</taxon>
        <taxon>Pseudomonadati</taxon>
        <taxon>Pseudomonadota</taxon>
        <taxon>Betaproteobacteria</taxon>
        <taxon>Burkholderiales</taxon>
        <taxon>Oxalobacteraceae</taxon>
        <taxon>Telluria group</taxon>
        <taxon>Duganella</taxon>
    </lineage>
</organism>
<dbReference type="RefSeq" id="WP_070249633.1">
    <property type="nucleotide sequence ID" value="NZ_LROM01000096.1"/>
</dbReference>
<sequence>MFYSLARRRLTLWIAMLAILFSALAPAVSQALAVNRASAGWAEICTAAGSKLVQLGVEQPGGQPQPASDPLSHHLKNCPYCAAHAGGPALAPPPAIVFAVLGGHDVFPLLFYTAPSVQFAWSPAAPRGPPALV</sequence>
<keyword evidence="3" id="KW-1185">Reference proteome</keyword>
<evidence type="ECO:0000313" key="2">
    <source>
        <dbReference type="EMBL" id="OEZ97612.1"/>
    </source>
</evidence>
<evidence type="ECO:0008006" key="4">
    <source>
        <dbReference type="Google" id="ProtNLM"/>
    </source>
</evidence>
<feature type="signal peptide" evidence="1">
    <location>
        <begin position="1"/>
        <end position="27"/>
    </location>
</feature>
<dbReference type="Proteomes" id="UP000175989">
    <property type="component" value="Unassembled WGS sequence"/>
</dbReference>
<proteinExistence type="predicted"/>
<name>A0A1E7WGL9_9BURK</name>
<evidence type="ECO:0000313" key="3">
    <source>
        <dbReference type="Proteomes" id="UP000175989"/>
    </source>
</evidence>
<gene>
    <name evidence="2" type="ORF">DUPY_34450</name>
</gene>
<dbReference type="AlphaFoldDB" id="A0A1E7WGL9"/>
<protein>
    <recommendedName>
        <fullName evidence="4">DUF2946 domain-containing protein</fullName>
    </recommendedName>
</protein>
<evidence type="ECO:0000256" key="1">
    <source>
        <dbReference type="SAM" id="SignalP"/>
    </source>
</evidence>
<dbReference type="EMBL" id="LROM01000096">
    <property type="protein sequence ID" value="OEZ97612.1"/>
    <property type="molecule type" value="Genomic_DNA"/>
</dbReference>
<feature type="chain" id="PRO_5009206991" description="DUF2946 domain-containing protein" evidence="1">
    <location>
        <begin position="28"/>
        <end position="133"/>
    </location>
</feature>
<keyword evidence="1" id="KW-0732">Signal</keyword>
<dbReference type="Pfam" id="PF11162">
    <property type="entry name" value="DUF2946"/>
    <property type="match status" value="1"/>
</dbReference>
<dbReference type="OrthoDB" id="8536886at2"/>
<reference evidence="3" key="1">
    <citation type="journal article" date="2016" name="Front. Microbiol.">
        <title>Molecular Keys to the Janthinobacterium and Duganella spp. Interaction with the Plant Pathogen Fusarium graminearum.</title>
        <authorList>
            <person name="Haack F.S."/>
            <person name="Poehlein A."/>
            <person name="Kroger C."/>
            <person name="Voigt C.A."/>
            <person name="Piepenbring M."/>
            <person name="Bode H.B."/>
            <person name="Daniel R."/>
            <person name="Schafer W."/>
            <person name="Streit W.R."/>
        </authorList>
    </citation>
    <scope>NUCLEOTIDE SEQUENCE [LARGE SCALE GENOMIC DNA]</scope>
    <source>
        <strain evidence="3">T54</strain>
    </source>
</reference>
<accession>A0A1E7WGL9</accession>